<evidence type="ECO:0000256" key="2">
    <source>
        <dbReference type="SAM" id="Phobius"/>
    </source>
</evidence>
<feature type="compositionally biased region" description="Basic and acidic residues" evidence="1">
    <location>
        <begin position="1"/>
        <end position="11"/>
    </location>
</feature>
<organism evidence="4 5">
    <name type="scientific">Streptomyces flavovirens</name>
    <dbReference type="NCBI Taxonomy" id="52258"/>
    <lineage>
        <taxon>Bacteria</taxon>
        <taxon>Bacillati</taxon>
        <taxon>Actinomycetota</taxon>
        <taxon>Actinomycetes</taxon>
        <taxon>Kitasatosporales</taxon>
        <taxon>Streptomycetaceae</taxon>
        <taxon>Streptomyces</taxon>
    </lineage>
</organism>
<feature type="compositionally biased region" description="Low complexity" evidence="1">
    <location>
        <begin position="187"/>
        <end position="212"/>
    </location>
</feature>
<feature type="transmembrane region" description="Helical" evidence="2">
    <location>
        <begin position="491"/>
        <end position="513"/>
    </location>
</feature>
<keyword evidence="5" id="KW-1185">Reference proteome</keyword>
<feature type="compositionally biased region" description="Low complexity" evidence="1">
    <location>
        <begin position="75"/>
        <end position="100"/>
    </location>
</feature>
<reference evidence="5" key="1">
    <citation type="journal article" date="2019" name="Int. J. Syst. Evol. Microbiol.">
        <title>The Global Catalogue of Microorganisms (GCM) 10K type strain sequencing project: providing services to taxonomists for standard genome sequencing and annotation.</title>
        <authorList>
            <consortium name="The Broad Institute Genomics Platform"/>
            <consortium name="The Broad Institute Genome Sequencing Center for Infectious Disease"/>
            <person name="Wu L."/>
            <person name="Ma J."/>
        </authorList>
    </citation>
    <scope>NUCLEOTIDE SEQUENCE [LARGE SCALE GENOMIC DNA]</scope>
    <source>
        <strain evidence="5">CCM 3243</strain>
    </source>
</reference>
<dbReference type="Gene3D" id="3.30.479.30">
    <property type="entry name" value="Band 7 domain"/>
    <property type="match status" value="1"/>
</dbReference>
<feature type="compositionally biased region" description="Low complexity" evidence="1">
    <location>
        <begin position="20"/>
        <end position="29"/>
    </location>
</feature>
<feature type="domain" description="Band 7" evidence="3">
    <location>
        <begin position="555"/>
        <end position="720"/>
    </location>
</feature>
<feature type="compositionally biased region" description="Gly residues" evidence="1">
    <location>
        <begin position="30"/>
        <end position="41"/>
    </location>
</feature>
<comment type="caution">
    <text evidence="4">The sequence shown here is derived from an EMBL/GenBank/DDBJ whole genome shotgun (WGS) entry which is preliminary data.</text>
</comment>
<dbReference type="InterPro" id="IPR036013">
    <property type="entry name" value="Band_7/SPFH_dom_sf"/>
</dbReference>
<dbReference type="EMBL" id="JBHSCF010000016">
    <property type="protein sequence ID" value="MFC4187059.1"/>
    <property type="molecule type" value="Genomic_DNA"/>
</dbReference>
<dbReference type="InterPro" id="IPR001107">
    <property type="entry name" value="Band_7"/>
</dbReference>
<evidence type="ECO:0000313" key="5">
    <source>
        <dbReference type="Proteomes" id="UP001595871"/>
    </source>
</evidence>
<dbReference type="SMART" id="SM00244">
    <property type="entry name" value="PHB"/>
    <property type="match status" value="1"/>
</dbReference>
<dbReference type="SUPFAM" id="SSF117892">
    <property type="entry name" value="Band 7/SPFH domain"/>
    <property type="match status" value="1"/>
</dbReference>
<feature type="region of interest" description="Disordered" evidence="1">
    <location>
        <begin position="1"/>
        <end position="214"/>
    </location>
</feature>
<name>A0ABV8N3P8_9ACTN</name>
<evidence type="ECO:0000256" key="1">
    <source>
        <dbReference type="SAM" id="MobiDB-lite"/>
    </source>
</evidence>
<gene>
    <name evidence="4" type="ORF">ACFO3R_11830</name>
</gene>
<feature type="compositionally biased region" description="Gly residues" evidence="1">
    <location>
        <begin position="426"/>
        <end position="439"/>
    </location>
</feature>
<feature type="compositionally biased region" description="Basic and acidic residues" evidence="1">
    <location>
        <begin position="292"/>
        <end position="303"/>
    </location>
</feature>
<evidence type="ECO:0000259" key="3">
    <source>
        <dbReference type="SMART" id="SM00244"/>
    </source>
</evidence>
<feature type="region of interest" description="Disordered" evidence="1">
    <location>
        <begin position="418"/>
        <end position="476"/>
    </location>
</feature>
<keyword evidence="2" id="KW-1133">Transmembrane helix</keyword>
<protein>
    <submittedName>
        <fullName evidence="4">SPFH domain-containing protein</fullName>
    </submittedName>
</protein>
<feature type="compositionally biased region" description="Low complexity" evidence="1">
    <location>
        <begin position="141"/>
        <end position="163"/>
    </location>
</feature>
<dbReference type="Pfam" id="PF01145">
    <property type="entry name" value="Band_7"/>
    <property type="match status" value="1"/>
</dbReference>
<dbReference type="Proteomes" id="UP001595871">
    <property type="component" value="Unassembled WGS sequence"/>
</dbReference>
<feature type="transmembrane region" description="Helical" evidence="2">
    <location>
        <begin position="533"/>
        <end position="554"/>
    </location>
</feature>
<keyword evidence="2" id="KW-0472">Membrane</keyword>
<proteinExistence type="predicted"/>
<feature type="compositionally biased region" description="Basic and acidic residues" evidence="1">
    <location>
        <begin position="44"/>
        <end position="55"/>
    </location>
</feature>
<dbReference type="RefSeq" id="WP_200693603.1">
    <property type="nucleotide sequence ID" value="NZ_BAAAYA010000012.1"/>
</dbReference>
<accession>A0ABV8N3P8</accession>
<keyword evidence="2" id="KW-0812">Transmembrane</keyword>
<dbReference type="PANTHER" id="PTHR43446:SF1">
    <property type="entry name" value="BAND 7 DOMAIN-CONTAINING PROTEIN"/>
    <property type="match status" value="1"/>
</dbReference>
<feature type="region of interest" description="Disordered" evidence="1">
    <location>
        <begin position="244"/>
        <end position="406"/>
    </location>
</feature>
<dbReference type="PANTHER" id="PTHR43446">
    <property type="entry name" value="MEMBRANE PROTEIN-RELATED"/>
    <property type="match status" value="1"/>
</dbReference>
<evidence type="ECO:0000313" key="4">
    <source>
        <dbReference type="EMBL" id="MFC4187059.1"/>
    </source>
</evidence>
<sequence length="781" mass="78576">MRYTENERDESGPQGVRGSGAVPGTEAGTPGTGASGSGWPGWPGKDDGGRLDWRESAPGGAEPRTPDGTADGVVGEPATAGGSPGAASLPDVPGAPAGVPGTRGVSDGDAHVTGPVADGVSAGERTPDDRAPSVPAGTAEGGQAAPVAPVAPVASSAGSDAPGTGDGPVEPGASEGDAPGSGPVPEGGALPGAYADPGAPALDGAGPAAPHHTAPEDAADLEVALGEVPVDLGPALDAVAGVGRGARTGEPVPAPAAVPHGIDTRDATSGPGAGAGSHASTEQGTRAAAAPRETDRETADTDAPRGAAQEVSAPREAAQEVRDDTAVPDGVSPARSRAAEPEPRAAGIPRSTVPRSAGRDTGTAPRAASPDGGTAVTDPGGPAAPDTWWESGRRSPAIAAESTGPIPVHLLVREGEAPVDAPGATPGPGGPGSFGGGPADGARGVRRAPVPRAPRTPQPRSEAKPRAYPRTPVRPAPLADVRLAERPGPVLPGWAALLTGTTGLAGGLALLAWRGALPPAVTGGLGLGPRPHAGLGIGSWALLTLLAAVVLLALGGVRRGRVGQASVLTLFGDYRGSVRRTGLLWVSPLLRRRRMDVRLRHWRSEPLPAVDASGTALRVVVLVVWRVEDTARAALGIADHERYLRDQVEAALARVLSQLPADAFHEEARTRTLRDAEAVGDALTRLLKADCLPAGIDVYSAQPTGIEYAPEVAAAMHRRRVAAIDARHRDSVLTSVVDAVDDTVHRLTGRGIVALDDYEHKALVRDLTVAFYAGHCEHQRA</sequence>